<dbReference type="InterPro" id="IPR002733">
    <property type="entry name" value="AMMECR1_domain"/>
</dbReference>
<protein>
    <recommendedName>
        <fullName evidence="1">AMMECR1 domain-containing protein</fullName>
    </recommendedName>
</protein>
<accession>A0A9W6STP7</accession>
<dbReference type="PANTHER" id="PTHR13016">
    <property type="entry name" value="AMMECR1 HOMOLOG"/>
    <property type="match status" value="1"/>
</dbReference>
<evidence type="ECO:0000313" key="3">
    <source>
        <dbReference type="Proteomes" id="UP001165079"/>
    </source>
</evidence>
<organism evidence="2 3">
    <name type="scientific">Actinorhabdospora filicis</name>
    <dbReference type="NCBI Taxonomy" id="1785913"/>
    <lineage>
        <taxon>Bacteria</taxon>
        <taxon>Bacillati</taxon>
        <taxon>Actinomycetota</taxon>
        <taxon>Actinomycetes</taxon>
        <taxon>Micromonosporales</taxon>
        <taxon>Micromonosporaceae</taxon>
        <taxon>Actinorhabdospora</taxon>
    </lineage>
</organism>
<dbReference type="PROSITE" id="PS51112">
    <property type="entry name" value="AMMECR1"/>
    <property type="match status" value="1"/>
</dbReference>
<name>A0A9W6STP7_9ACTN</name>
<dbReference type="Pfam" id="PF01871">
    <property type="entry name" value="AMMECR1"/>
    <property type="match status" value="1"/>
</dbReference>
<dbReference type="Proteomes" id="UP001165079">
    <property type="component" value="Unassembled WGS sequence"/>
</dbReference>
<evidence type="ECO:0000313" key="2">
    <source>
        <dbReference type="EMBL" id="GLZ81883.1"/>
    </source>
</evidence>
<dbReference type="InterPro" id="IPR027485">
    <property type="entry name" value="AMMECR1_N"/>
</dbReference>
<dbReference type="InterPro" id="IPR023473">
    <property type="entry name" value="AMMECR1"/>
</dbReference>
<reference evidence="2" key="1">
    <citation type="submission" date="2023-03" db="EMBL/GenBank/DDBJ databases">
        <title>Actinorhabdospora filicis NBRC 111898.</title>
        <authorList>
            <person name="Ichikawa N."/>
            <person name="Sato H."/>
            <person name="Tonouchi N."/>
        </authorList>
    </citation>
    <scope>NUCLEOTIDE SEQUENCE</scope>
    <source>
        <strain evidence="2">NBRC 111898</strain>
    </source>
</reference>
<keyword evidence="3" id="KW-1185">Reference proteome</keyword>
<comment type="caution">
    <text evidence="2">The sequence shown here is derived from an EMBL/GenBank/DDBJ whole genome shotgun (WGS) entry which is preliminary data.</text>
</comment>
<dbReference type="Gene3D" id="3.30.700.20">
    <property type="entry name" value="Hypothetical protein ph0010, domain 1"/>
    <property type="match status" value="1"/>
</dbReference>
<dbReference type="InterPro" id="IPR036071">
    <property type="entry name" value="AMMECR1_dom_sf"/>
</dbReference>
<dbReference type="PANTHER" id="PTHR13016:SF0">
    <property type="entry name" value="AMME SYNDROME CANDIDATE GENE 1 PROTEIN"/>
    <property type="match status" value="1"/>
</dbReference>
<dbReference type="Gene3D" id="3.30.1490.150">
    <property type="entry name" value="Hypothetical protein ph0010, domain 2"/>
    <property type="match status" value="1"/>
</dbReference>
<sequence length="190" mass="20405">MAGIGDAVTRIALDAVRARLTGTAVTLGDLLTEADPAELREPGASFVTLEHDGRLRGCIGTLEARRALYADIAANAQRSMRDPRMPPVEAGEWPGLTVKVSVLTSPEPVAAATPRELLDALRPGVDGLILSDGTRRATFLPAVWTRLTEPRAFLSALLRKGGWTAWPEGVWAARYESREYISDPPPGGRP</sequence>
<gene>
    <name evidence="2" type="ORF">Afil01_66900</name>
</gene>
<evidence type="ECO:0000259" key="1">
    <source>
        <dbReference type="PROSITE" id="PS51112"/>
    </source>
</evidence>
<proteinExistence type="predicted"/>
<dbReference type="NCBIfam" id="TIGR04335">
    <property type="entry name" value="AmmeMemoSam_A"/>
    <property type="match status" value="1"/>
</dbReference>
<dbReference type="AlphaFoldDB" id="A0A9W6STP7"/>
<dbReference type="InterPro" id="IPR027623">
    <property type="entry name" value="AmmeMemoSam_A"/>
</dbReference>
<dbReference type="EMBL" id="BSTX01000008">
    <property type="protein sequence ID" value="GLZ81883.1"/>
    <property type="molecule type" value="Genomic_DNA"/>
</dbReference>
<dbReference type="SUPFAM" id="SSF143447">
    <property type="entry name" value="AMMECR1-like"/>
    <property type="match status" value="1"/>
</dbReference>
<dbReference type="RefSeq" id="WP_285667450.1">
    <property type="nucleotide sequence ID" value="NZ_BSTX01000008.1"/>
</dbReference>
<feature type="domain" description="AMMECR1" evidence="1">
    <location>
        <begin position="3"/>
        <end position="190"/>
    </location>
</feature>